<dbReference type="PANTHER" id="PTHR30487:SF0">
    <property type="entry name" value="PREPILIN LEADER PEPTIDASE_N-METHYLTRANSFERASE-RELATED"/>
    <property type="match status" value="1"/>
</dbReference>
<dbReference type="PRINTS" id="PR00864">
    <property type="entry name" value="PREPILNPTASE"/>
</dbReference>
<dbReference type="InterPro" id="IPR000045">
    <property type="entry name" value="Prepilin_IV_endopep_pep"/>
</dbReference>
<dbReference type="Pfam" id="PF01478">
    <property type="entry name" value="Peptidase_A24"/>
    <property type="match status" value="1"/>
</dbReference>
<dbReference type="GO" id="GO:0005886">
    <property type="term" value="C:plasma membrane"/>
    <property type="evidence" value="ECO:0007669"/>
    <property type="project" value="TreeGrafter"/>
</dbReference>
<evidence type="ECO:0000256" key="2">
    <source>
        <dbReference type="RuleBase" id="RU003793"/>
    </source>
</evidence>
<comment type="similarity">
    <text evidence="1 2">Belongs to the peptidase A24 family.</text>
</comment>
<dbReference type="AlphaFoldDB" id="A0A7U4P4H7"/>
<evidence type="ECO:0000256" key="1">
    <source>
        <dbReference type="ARBA" id="ARBA00005801"/>
    </source>
</evidence>
<sequence>MIRLFSIGFFFAWAAAVAIADCRNRRIPNELVFAGFAAVIIFTFCRQNPFETTLTGALVGATVGLVSLFPFFALRVMGAADVKVFAVLGAWCGLPALPRLWIVASVAAGIHALGLMLVTRTPLGSLGRNGAPAFAFALGARRSAPYAAFLVAPAAAWLAYLIHTGGTR</sequence>
<dbReference type="RefSeq" id="WP_041861706.1">
    <property type="nucleotide sequence ID" value="NZ_CM003626.1"/>
</dbReference>
<dbReference type="InterPro" id="IPR014032">
    <property type="entry name" value="Peptidase_A24A_bac"/>
</dbReference>
<accession>A0A7U4P4H7</accession>
<dbReference type="Gene3D" id="1.20.120.1220">
    <property type="match status" value="1"/>
</dbReference>
<dbReference type="GO" id="GO:0006465">
    <property type="term" value="P:signal peptide processing"/>
    <property type="evidence" value="ECO:0007669"/>
    <property type="project" value="TreeGrafter"/>
</dbReference>
<dbReference type="KEGG" id="bhg:I6G56_09675"/>
<dbReference type="EMBL" id="CP065686">
    <property type="protein sequence ID" value="QPS45297.1"/>
    <property type="molecule type" value="Genomic_DNA"/>
</dbReference>
<name>A0A7U4P4H7_9BURK</name>
<protein>
    <submittedName>
        <fullName evidence="4">Prepilin peptidase</fullName>
    </submittedName>
</protein>
<proteinExistence type="inferred from homology"/>
<gene>
    <name evidence="4" type="ORF">I6G56_09675</name>
</gene>
<evidence type="ECO:0000313" key="5">
    <source>
        <dbReference type="Proteomes" id="UP000594943"/>
    </source>
</evidence>
<dbReference type="GO" id="GO:0004190">
    <property type="term" value="F:aspartic-type endopeptidase activity"/>
    <property type="evidence" value="ECO:0007669"/>
    <property type="project" value="InterPro"/>
</dbReference>
<organism evidence="4 5">
    <name type="scientific">Burkholderia humptydooensis</name>
    <dbReference type="NCBI Taxonomy" id="430531"/>
    <lineage>
        <taxon>Bacteria</taxon>
        <taxon>Pseudomonadati</taxon>
        <taxon>Pseudomonadota</taxon>
        <taxon>Betaproteobacteria</taxon>
        <taxon>Burkholderiales</taxon>
        <taxon>Burkholderiaceae</taxon>
        <taxon>Burkholderia</taxon>
        <taxon>pseudomallei group</taxon>
    </lineage>
</organism>
<feature type="domain" description="Prepilin type IV endopeptidase peptidase" evidence="3">
    <location>
        <begin position="9"/>
        <end position="112"/>
    </location>
</feature>
<accession>A0A7T2WZL7</accession>
<dbReference type="PANTHER" id="PTHR30487">
    <property type="entry name" value="TYPE 4 PREPILIN-LIKE PROTEINS LEADER PEPTIDE-PROCESSING ENZYME"/>
    <property type="match status" value="1"/>
</dbReference>
<evidence type="ECO:0000259" key="3">
    <source>
        <dbReference type="Pfam" id="PF01478"/>
    </source>
</evidence>
<evidence type="ECO:0000313" key="4">
    <source>
        <dbReference type="EMBL" id="QPS45297.1"/>
    </source>
</evidence>
<dbReference type="Proteomes" id="UP000594943">
    <property type="component" value="Chromosome 1"/>
</dbReference>
<dbReference type="InterPro" id="IPR050882">
    <property type="entry name" value="Prepilin_peptidase/N-MTase"/>
</dbReference>
<reference evidence="4 5" key="1">
    <citation type="submission" date="2020-12" db="EMBL/GenBank/DDBJ databases">
        <title>FDA dAtabase for Regulatory Grade micrObial Sequences (FDA-ARGOS): Supporting development and validation of Infectious Disease Dx tests.</title>
        <authorList>
            <person name="Nelson B."/>
            <person name="Plummer A."/>
            <person name="Tallon L."/>
            <person name="Sadzewicz L."/>
            <person name="Zhao X."/>
            <person name="Boylan J."/>
            <person name="Ott S."/>
            <person name="Bowen H."/>
            <person name="Vavikolanu K."/>
            <person name="Mehta A."/>
            <person name="Aluvathingal J."/>
            <person name="Nadendla S."/>
            <person name="Myers T."/>
            <person name="Yan Y."/>
            <person name="Sichtig H."/>
        </authorList>
    </citation>
    <scope>NUCLEOTIDE SEQUENCE [LARGE SCALE GENOMIC DNA]</scope>
    <source>
        <strain evidence="4 5">FDAARGOS_899</strain>
    </source>
</reference>